<proteinExistence type="predicted"/>
<dbReference type="EMBL" id="MN739448">
    <property type="protein sequence ID" value="QHT04978.1"/>
    <property type="molecule type" value="Genomic_DNA"/>
</dbReference>
<feature type="region of interest" description="Disordered" evidence="1">
    <location>
        <begin position="13"/>
        <end position="32"/>
    </location>
</feature>
<organism evidence="2">
    <name type="scientific">viral metagenome</name>
    <dbReference type="NCBI Taxonomy" id="1070528"/>
    <lineage>
        <taxon>unclassified sequences</taxon>
        <taxon>metagenomes</taxon>
        <taxon>organismal metagenomes</taxon>
    </lineage>
</organism>
<sequence length="73" mass="8082">MCIRCANKAKPLRSGNGKNLTTAQRQKMRKAGRTENMGAVKVIMVKGKGGSKRKCQVVKCAKCGHKKYRFIKA</sequence>
<dbReference type="AlphaFoldDB" id="A0A6C0CK48"/>
<feature type="compositionally biased region" description="Polar residues" evidence="1">
    <location>
        <begin position="16"/>
        <end position="25"/>
    </location>
</feature>
<accession>A0A6C0CK48</accession>
<evidence type="ECO:0000313" key="2">
    <source>
        <dbReference type="EMBL" id="QHT04978.1"/>
    </source>
</evidence>
<evidence type="ECO:0000256" key="1">
    <source>
        <dbReference type="SAM" id="MobiDB-lite"/>
    </source>
</evidence>
<reference evidence="2" key="1">
    <citation type="journal article" date="2020" name="Nature">
        <title>Giant virus diversity and host interactions through global metagenomics.</title>
        <authorList>
            <person name="Schulz F."/>
            <person name="Roux S."/>
            <person name="Paez-Espino D."/>
            <person name="Jungbluth S."/>
            <person name="Walsh D.A."/>
            <person name="Denef V.J."/>
            <person name="McMahon K.D."/>
            <person name="Konstantinidis K.T."/>
            <person name="Eloe-Fadrosh E.A."/>
            <person name="Kyrpides N.C."/>
            <person name="Woyke T."/>
        </authorList>
    </citation>
    <scope>NUCLEOTIDE SEQUENCE</scope>
    <source>
        <strain evidence="2">GVMAG-M-3300021354-14</strain>
    </source>
</reference>
<protein>
    <submittedName>
        <fullName evidence="2">Uncharacterized protein</fullName>
    </submittedName>
</protein>
<name>A0A6C0CK48_9ZZZZ</name>